<keyword evidence="1" id="KW-0479">Metal-binding</keyword>
<reference evidence="5" key="1">
    <citation type="submission" date="2014-11" db="EMBL/GenBank/DDBJ databases">
        <authorList>
            <person name="Otto D Thomas"/>
            <person name="Naeem Raeece"/>
        </authorList>
    </citation>
    <scope>NUCLEOTIDE SEQUENCE</scope>
</reference>
<dbReference type="PROSITE" id="PS50089">
    <property type="entry name" value="ZF_RING_2"/>
    <property type="match status" value="1"/>
</dbReference>
<dbReference type="SUPFAM" id="SSF46934">
    <property type="entry name" value="UBA-like"/>
    <property type="match status" value="1"/>
</dbReference>
<dbReference type="EMBL" id="CDMZ01001686">
    <property type="protein sequence ID" value="CEM36208.1"/>
    <property type="molecule type" value="Genomic_DNA"/>
</dbReference>
<protein>
    <recommendedName>
        <fullName evidence="6">RING-type domain-containing protein</fullName>
    </recommendedName>
</protein>
<dbReference type="InterPro" id="IPR001841">
    <property type="entry name" value="Znf_RING"/>
</dbReference>
<feature type="compositionally biased region" description="Gly residues" evidence="2">
    <location>
        <begin position="471"/>
        <end position="483"/>
    </location>
</feature>
<dbReference type="PANTHER" id="PTHR23198">
    <property type="entry name" value="NUCLEOPORIN"/>
    <property type="match status" value="1"/>
</dbReference>
<keyword evidence="1" id="KW-0863">Zinc-finger</keyword>
<dbReference type="InterPro" id="IPR037665">
    <property type="entry name" value="Nucleoporin_S59-like"/>
</dbReference>
<dbReference type="Pfam" id="PF13920">
    <property type="entry name" value="zf-C3HC4_3"/>
    <property type="match status" value="1"/>
</dbReference>
<dbReference type="InterPro" id="IPR015940">
    <property type="entry name" value="UBA"/>
</dbReference>
<evidence type="ECO:0000256" key="2">
    <source>
        <dbReference type="SAM" id="MobiDB-lite"/>
    </source>
</evidence>
<dbReference type="Pfam" id="PF00627">
    <property type="entry name" value="UBA"/>
    <property type="match status" value="1"/>
</dbReference>
<organism evidence="5">
    <name type="scientific">Chromera velia CCMP2878</name>
    <dbReference type="NCBI Taxonomy" id="1169474"/>
    <lineage>
        <taxon>Eukaryota</taxon>
        <taxon>Sar</taxon>
        <taxon>Alveolata</taxon>
        <taxon>Colpodellida</taxon>
        <taxon>Chromeraceae</taxon>
        <taxon>Chromera</taxon>
    </lineage>
</organism>
<accession>A0A0G4GYH5</accession>
<evidence type="ECO:0000256" key="1">
    <source>
        <dbReference type="PROSITE-ProRule" id="PRU00175"/>
    </source>
</evidence>
<feature type="domain" description="RING-type" evidence="4">
    <location>
        <begin position="508"/>
        <end position="548"/>
    </location>
</feature>
<dbReference type="Pfam" id="PF21240">
    <property type="entry name" value="Nup98_GLEBS"/>
    <property type="match status" value="1"/>
</dbReference>
<feature type="region of interest" description="Disordered" evidence="2">
    <location>
        <begin position="463"/>
        <end position="500"/>
    </location>
</feature>
<dbReference type="PROSITE" id="PS50030">
    <property type="entry name" value="UBA"/>
    <property type="match status" value="1"/>
</dbReference>
<feature type="domain" description="UBA" evidence="3">
    <location>
        <begin position="426"/>
        <end position="466"/>
    </location>
</feature>
<dbReference type="SUPFAM" id="SSF57850">
    <property type="entry name" value="RING/U-box"/>
    <property type="match status" value="1"/>
</dbReference>
<dbReference type="CDD" id="cd14270">
    <property type="entry name" value="UBA"/>
    <property type="match status" value="1"/>
</dbReference>
<dbReference type="GO" id="GO:0008139">
    <property type="term" value="F:nuclear localization sequence binding"/>
    <property type="evidence" value="ECO:0007669"/>
    <property type="project" value="TreeGrafter"/>
</dbReference>
<feature type="compositionally biased region" description="Basic and acidic residues" evidence="2">
    <location>
        <begin position="489"/>
        <end position="500"/>
    </location>
</feature>
<dbReference type="GO" id="GO:0034398">
    <property type="term" value="P:telomere tethering at nuclear periphery"/>
    <property type="evidence" value="ECO:0007669"/>
    <property type="project" value="TreeGrafter"/>
</dbReference>
<evidence type="ECO:0000259" key="4">
    <source>
        <dbReference type="PROSITE" id="PS50089"/>
    </source>
</evidence>
<proteinExistence type="predicted"/>
<keyword evidence="1" id="KW-0862">Zinc</keyword>
<dbReference type="GO" id="GO:0017056">
    <property type="term" value="F:structural constituent of nuclear pore"/>
    <property type="evidence" value="ECO:0007669"/>
    <property type="project" value="TreeGrafter"/>
</dbReference>
<evidence type="ECO:0000259" key="3">
    <source>
        <dbReference type="PROSITE" id="PS50030"/>
    </source>
</evidence>
<dbReference type="InterPro" id="IPR009060">
    <property type="entry name" value="UBA-like_sf"/>
</dbReference>
<name>A0A0G4GYH5_9ALVE</name>
<dbReference type="GO" id="GO:0008270">
    <property type="term" value="F:zinc ion binding"/>
    <property type="evidence" value="ECO:0007669"/>
    <property type="project" value="UniProtKB-KW"/>
</dbReference>
<dbReference type="GO" id="GO:0003723">
    <property type="term" value="F:RNA binding"/>
    <property type="evidence" value="ECO:0007669"/>
    <property type="project" value="TreeGrafter"/>
</dbReference>
<dbReference type="GO" id="GO:0006606">
    <property type="term" value="P:protein import into nucleus"/>
    <property type="evidence" value="ECO:0007669"/>
    <property type="project" value="TreeGrafter"/>
</dbReference>
<feature type="region of interest" description="Disordered" evidence="2">
    <location>
        <begin position="363"/>
        <end position="384"/>
    </location>
</feature>
<dbReference type="GO" id="GO:0044614">
    <property type="term" value="C:nuclear pore cytoplasmic filaments"/>
    <property type="evidence" value="ECO:0007669"/>
    <property type="project" value="TreeGrafter"/>
</dbReference>
<sequence length="560" mass="55060">MNNTLSPARPSSRFAVGTWMPFTSTPDEEGGYHASITAMPEYAQKSLEELRAEDYAVGRMGPPPHSTLALGGVPLSPSFPPVPPGSSLSPFRPSSLTGTPPPVAAAAAAVSAYPPGSNGLGGLGGVSVPTFPVFGGGSSNAAPSLFAPAPSASSSSGLFSSATGTGGLFNQQYGSTSTSGLFGNLGGGALTQQQQTTGSIGVFSSNSGGTGIFSSNSGGMGIFSSNGGLPGSSNSPNSLFAPPPSPSINWSPQPGGGTTVPLATVMHTDRSGHMASIAGMDVYANKSFEELRAEDYAAGRKGPSQGGDSLSRLGVFGRGGGGWFGGGGVTGSGGGGGNSIFGGGGGSLFSSLSGGASGSLLGSSGASVSSSGTPSSSSSSSSSSGGVFGPVSLFSVSALPSAGTLPQFGSSLFGGLAESSSPSPTSSTEASLSKLMEMGFSRATALSALTKSGGDLQRAASALMQQSDQGGQNGTAGGGGGGSSVNQHKKSEGRGNQKSGGEREASVCVMCQEREPCVLLSPCNHIASCVECLPLLTKAKGKECPVCRRKFETTMRVFLP</sequence>
<gene>
    <name evidence="5" type="ORF">Cvel_23924</name>
</gene>
<dbReference type="Gene3D" id="1.10.10.2360">
    <property type="match status" value="2"/>
</dbReference>
<dbReference type="InterPro" id="IPR013083">
    <property type="entry name" value="Znf_RING/FYVE/PHD"/>
</dbReference>
<evidence type="ECO:0000313" key="5">
    <source>
        <dbReference type="EMBL" id="CEM36208.1"/>
    </source>
</evidence>
<evidence type="ECO:0008006" key="6">
    <source>
        <dbReference type="Google" id="ProtNLM"/>
    </source>
</evidence>
<dbReference type="Gene3D" id="1.10.8.10">
    <property type="entry name" value="DNA helicase RuvA subunit, C-terminal domain"/>
    <property type="match status" value="1"/>
</dbReference>
<dbReference type="VEuPathDB" id="CryptoDB:Cvel_23924"/>
<dbReference type="PANTHER" id="PTHR23198:SF6">
    <property type="entry name" value="NUCLEAR PORE COMPLEX PROTEIN NUP98-NUP96"/>
    <property type="match status" value="1"/>
</dbReference>
<dbReference type="AlphaFoldDB" id="A0A0G4GYH5"/>
<dbReference type="GO" id="GO:0000973">
    <property type="term" value="P:post-transcriptional tethering of RNA polymerase II gene DNA at nuclear periphery"/>
    <property type="evidence" value="ECO:0007669"/>
    <property type="project" value="TreeGrafter"/>
</dbReference>
<dbReference type="GO" id="GO:0006405">
    <property type="term" value="P:RNA export from nucleus"/>
    <property type="evidence" value="ECO:0007669"/>
    <property type="project" value="TreeGrafter"/>
</dbReference>
<dbReference type="SMART" id="SM00165">
    <property type="entry name" value="UBA"/>
    <property type="match status" value="1"/>
</dbReference>
<dbReference type="Gene3D" id="3.30.40.10">
    <property type="entry name" value="Zinc/RING finger domain, C3HC4 (zinc finger)"/>
    <property type="match status" value="1"/>
</dbReference>